<feature type="transmembrane region" description="Helical" evidence="1">
    <location>
        <begin position="122"/>
        <end position="144"/>
    </location>
</feature>
<dbReference type="Proteomes" id="UP000184035">
    <property type="component" value="Unassembled WGS sequence"/>
</dbReference>
<feature type="transmembrane region" description="Helical" evidence="1">
    <location>
        <begin position="151"/>
        <end position="172"/>
    </location>
</feature>
<accession>A0A1M4WA59</accession>
<keyword evidence="3" id="KW-1185">Reference proteome</keyword>
<dbReference type="InterPro" id="IPR009793">
    <property type="entry name" value="DUF1361"/>
</dbReference>
<gene>
    <name evidence="2" type="ORF">SAMN05443638_11136</name>
</gene>
<reference evidence="2 3" key="1">
    <citation type="submission" date="2016-11" db="EMBL/GenBank/DDBJ databases">
        <authorList>
            <person name="Jaros S."/>
            <person name="Januszkiewicz K."/>
            <person name="Wedrychowicz H."/>
        </authorList>
    </citation>
    <scope>NUCLEOTIDE SEQUENCE [LARGE SCALE GENOMIC DNA]</scope>
    <source>
        <strain evidence="2 3">DSM 2631</strain>
    </source>
</reference>
<evidence type="ECO:0000256" key="1">
    <source>
        <dbReference type="SAM" id="Phobius"/>
    </source>
</evidence>
<protein>
    <submittedName>
        <fullName evidence="2">Uncharacterized membrane protein</fullName>
    </submittedName>
</protein>
<sequence length="235" mass="27597">MLALRRGELALTFATVLVCISIVFFRLEDVSYLIWNLFLAWIPMIFAMWYYKLQKNKKDILKKILSILVFLFWLFFYPNSIYIITDYIHLSKLTFYHVIKSGVYNPEPKVIYSLKGAVWSEFFFISMAAFLACALGVFSLYVVHKHIKEKYGLGVGLIFVLIANCLCGYGLYIGRFIRFNSWDVLVEPKKLLDFFINNINKDTLVFSICFSILSLFIYFCFSIFVYIGRNEGKKY</sequence>
<keyword evidence="1" id="KW-1133">Transmembrane helix</keyword>
<dbReference type="AlphaFoldDB" id="A0A1M4WA59"/>
<dbReference type="Pfam" id="PF07099">
    <property type="entry name" value="DUF1361"/>
    <property type="match status" value="1"/>
</dbReference>
<evidence type="ECO:0000313" key="2">
    <source>
        <dbReference type="EMBL" id="SHE78148.1"/>
    </source>
</evidence>
<name>A0A1M4WA59_9CLOT</name>
<keyword evidence="1" id="KW-0472">Membrane</keyword>
<dbReference type="STRING" id="1533.SAMN05443638_11136"/>
<dbReference type="RefSeq" id="WP_072895528.1">
    <property type="nucleotide sequence ID" value="NZ_FQVM01000011.1"/>
</dbReference>
<feature type="transmembrane region" description="Helical" evidence="1">
    <location>
        <begin position="9"/>
        <end position="27"/>
    </location>
</feature>
<dbReference type="OrthoDB" id="4540541at2"/>
<keyword evidence="1" id="KW-0812">Transmembrane</keyword>
<feature type="transmembrane region" description="Helical" evidence="1">
    <location>
        <begin position="33"/>
        <end position="52"/>
    </location>
</feature>
<organism evidence="2 3">
    <name type="scientific">Clostridium fallax</name>
    <dbReference type="NCBI Taxonomy" id="1533"/>
    <lineage>
        <taxon>Bacteria</taxon>
        <taxon>Bacillati</taxon>
        <taxon>Bacillota</taxon>
        <taxon>Clostridia</taxon>
        <taxon>Eubacteriales</taxon>
        <taxon>Clostridiaceae</taxon>
        <taxon>Clostridium</taxon>
    </lineage>
</organism>
<dbReference type="EMBL" id="FQVM01000011">
    <property type="protein sequence ID" value="SHE78148.1"/>
    <property type="molecule type" value="Genomic_DNA"/>
</dbReference>
<proteinExistence type="predicted"/>
<evidence type="ECO:0000313" key="3">
    <source>
        <dbReference type="Proteomes" id="UP000184035"/>
    </source>
</evidence>
<feature type="transmembrane region" description="Helical" evidence="1">
    <location>
        <begin position="64"/>
        <end position="84"/>
    </location>
</feature>
<feature type="transmembrane region" description="Helical" evidence="1">
    <location>
        <begin position="204"/>
        <end position="227"/>
    </location>
</feature>